<dbReference type="GO" id="GO:0005886">
    <property type="term" value="C:plasma membrane"/>
    <property type="evidence" value="ECO:0007669"/>
    <property type="project" value="TreeGrafter"/>
</dbReference>
<dbReference type="InterPro" id="IPR014729">
    <property type="entry name" value="Rossmann-like_a/b/a_fold"/>
</dbReference>
<keyword evidence="2" id="KW-1185">Reference proteome</keyword>
<name>A0A7T6Z924_9BACI</name>
<gene>
    <name evidence="1" type="ORF">HUG20_02915</name>
</gene>
<dbReference type="PANTHER" id="PTHR45569">
    <property type="entry name" value="SENSOR PROTEIN KDPD"/>
    <property type="match status" value="1"/>
</dbReference>
<dbReference type="KEGG" id="scib:HUG20_02915"/>
<dbReference type="SUPFAM" id="SSF52402">
    <property type="entry name" value="Adenine nucleotide alpha hydrolases-like"/>
    <property type="match status" value="1"/>
</dbReference>
<dbReference type="AlphaFoldDB" id="A0A7T6Z924"/>
<protein>
    <submittedName>
        <fullName evidence="1">Universal stress protein UspA</fullName>
    </submittedName>
</protein>
<dbReference type="RefSeq" id="WP_200087882.1">
    <property type="nucleotide sequence ID" value="NZ_CP054706.1"/>
</dbReference>
<proteinExistence type="predicted"/>
<dbReference type="Gene3D" id="3.40.50.620">
    <property type="entry name" value="HUPs"/>
    <property type="match status" value="1"/>
</dbReference>
<dbReference type="Proteomes" id="UP000595349">
    <property type="component" value="Chromosome"/>
</dbReference>
<dbReference type="GO" id="GO:0000155">
    <property type="term" value="F:phosphorelay sensor kinase activity"/>
    <property type="evidence" value="ECO:0007669"/>
    <property type="project" value="TreeGrafter"/>
</dbReference>
<dbReference type="EMBL" id="CP054706">
    <property type="protein sequence ID" value="QQK78957.1"/>
    <property type="molecule type" value="Genomic_DNA"/>
</dbReference>
<reference evidence="1 2" key="1">
    <citation type="submission" date="2020-06" db="EMBL/GenBank/DDBJ databases">
        <title>Genomic analysis of Salicibibacter sp. NKC21-4.</title>
        <authorList>
            <person name="Oh Y.J."/>
        </authorList>
    </citation>
    <scope>NUCLEOTIDE SEQUENCE [LARGE SCALE GENOMIC DNA]</scope>
    <source>
        <strain evidence="1 2">NKC21-4</strain>
    </source>
</reference>
<dbReference type="PANTHER" id="PTHR45569:SF1">
    <property type="entry name" value="SENSOR PROTEIN KDPD"/>
    <property type="match status" value="1"/>
</dbReference>
<organism evidence="1 2">
    <name type="scientific">Salicibibacter cibi</name>
    <dbReference type="NCBI Taxonomy" id="2743001"/>
    <lineage>
        <taxon>Bacteria</taxon>
        <taxon>Bacillati</taxon>
        <taxon>Bacillota</taxon>
        <taxon>Bacilli</taxon>
        <taxon>Bacillales</taxon>
        <taxon>Bacillaceae</taxon>
        <taxon>Salicibibacter</taxon>
    </lineage>
</organism>
<evidence type="ECO:0000313" key="1">
    <source>
        <dbReference type="EMBL" id="QQK78957.1"/>
    </source>
</evidence>
<accession>A0A7T6Z924</accession>
<evidence type="ECO:0000313" key="2">
    <source>
        <dbReference type="Proteomes" id="UP000595349"/>
    </source>
</evidence>
<dbReference type="InterPro" id="IPR052023">
    <property type="entry name" value="Histidine_kinase_KdpD"/>
</dbReference>
<sequence>MDYSHHDEHILVCVNHGESGIRLIRRGLKLALKLEAPLTIMVFGSLPHDDEHDKIVGMPLFKKISHHYGADLIMVKSESYRVKKVIANKAKEIKATQIIIGQMVESVWRRFLGNTTLDSLLKDLPHADVRVVPKHHHEDDTNYEHGINAFLHGREDGTYNLAFHHDTTVTHEGVFYKHIHTDFNNGRFVYYEEKDIYEVRVLKGHVPHLENIAEGVTSGEGG</sequence>